<evidence type="ECO:0008006" key="6">
    <source>
        <dbReference type="Google" id="ProtNLM"/>
    </source>
</evidence>
<dbReference type="PANTHER" id="PTHR43249">
    <property type="entry name" value="UDP-N-ACETYL-2-AMINO-2-DEOXY-D-GLUCURONATE OXIDASE"/>
    <property type="match status" value="1"/>
</dbReference>
<feature type="region of interest" description="Disordered" evidence="1">
    <location>
        <begin position="210"/>
        <end position="249"/>
    </location>
</feature>
<protein>
    <recommendedName>
        <fullName evidence="6">Oxidoreductase family, NAD-binding Rossmann fold</fullName>
    </recommendedName>
</protein>
<name>A0ABP8KI80_9ACTN</name>
<evidence type="ECO:0000313" key="4">
    <source>
        <dbReference type="EMBL" id="GAA4406650.1"/>
    </source>
</evidence>
<sequence>MSTPLRVGIVGCGRIAGNHARAFAAAGATVAACCDADIARARALAAEREIAAAVGGLDELLALGLDAVSVCTPHPAHEEVVVAAAAAGLHVLCEKPIAVDLAAADRMIAATDAAGVTFGVMFQRRLWPAAQRLHAAIADGRIGAPVLGEVTAALHRPADYFAPRDTAGTGAAAGRCDGVLMTQAIHQIDMLCWLMGEPVAVAGTVSTASTAAASTPRTPLPPWSPSHPVPPRRSPRRPGPHATSGTGCR</sequence>
<dbReference type="InterPro" id="IPR000683">
    <property type="entry name" value="Gfo/Idh/MocA-like_OxRdtase_N"/>
</dbReference>
<dbReference type="Pfam" id="PF01408">
    <property type="entry name" value="GFO_IDH_MocA"/>
    <property type="match status" value="1"/>
</dbReference>
<dbReference type="PANTHER" id="PTHR43249:SF1">
    <property type="entry name" value="D-GLUCOSIDE 3-DEHYDROGENASE"/>
    <property type="match status" value="1"/>
</dbReference>
<dbReference type="InterPro" id="IPR052515">
    <property type="entry name" value="Gfo/Idh/MocA_Oxidoreductase"/>
</dbReference>
<dbReference type="EMBL" id="BAABFR010000160">
    <property type="protein sequence ID" value="GAA4406650.1"/>
    <property type="molecule type" value="Genomic_DNA"/>
</dbReference>
<feature type="compositionally biased region" description="Pro residues" evidence="1">
    <location>
        <begin position="218"/>
        <end position="232"/>
    </location>
</feature>
<evidence type="ECO:0000259" key="2">
    <source>
        <dbReference type="Pfam" id="PF01408"/>
    </source>
</evidence>
<feature type="domain" description="GFO/IDH/MocA-like oxidoreductase" evidence="3">
    <location>
        <begin position="131"/>
        <end position="210"/>
    </location>
</feature>
<feature type="domain" description="Gfo/Idh/MocA-like oxidoreductase N-terminal" evidence="2">
    <location>
        <begin position="5"/>
        <end position="121"/>
    </location>
</feature>
<dbReference type="Gene3D" id="3.30.360.10">
    <property type="entry name" value="Dihydrodipicolinate Reductase, domain 2"/>
    <property type="match status" value="1"/>
</dbReference>
<accession>A0ABP8KI80</accession>
<dbReference type="InterPro" id="IPR055170">
    <property type="entry name" value="GFO_IDH_MocA-like_dom"/>
</dbReference>
<evidence type="ECO:0000313" key="5">
    <source>
        <dbReference type="Proteomes" id="UP001500635"/>
    </source>
</evidence>
<comment type="caution">
    <text evidence="4">The sequence shown here is derived from an EMBL/GenBank/DDBJ whole genome shotgun (WGS) entry which is preliminary data.</text>
</comment>
<dbReference type="SUPFAM" id="SSF51735">
    <property type="entry name" value="NAD(P)-binding Rossmann-fold domains"/>
    <property type="match status" value="1"/>
</dbReference>
<dbReference type="InterPro" id="IPR036291">
    <property type="entry name" value="NAD(P)-bd_dom_sf"/>
</dbReference>
<evidence type="ECO:0000259" key="3">
    <source>
        <dbReference type="Pfam" id="PF22725"/>
    </source>
</evidence>
<evidence type="ECO:0000256" key="1">
    <source>
        <dbReference type="SAM" id="MobiDB-lite"/>
    </source>
</evidence>
<gene>
    <name evidence="4" type="ORF">GCM10023147_50320</name>
</gene>
<dbReference type="Proteomes" id="UP001500635">
    <property type="component" value="Unassembled WGS sequence"/>
</dbReference>
<reference evidence="5" key="1">
    <citation type="journal article" date="2019" name="Int. J. Syst. Evol. Microbiol.">
        <title>The Global Catalogue of Microorganisms (GCM) 10K type strain sequencing project: providing services to taxonomists for standard genome sequencing and annotation.</title>
        <authorList>
            <consortium name="The Broad Institute Genomics Platform"/>
            <consortium name="The Broad Institute Genome Sequencing Center for Infectious Disease"/>
            <person name="Wu L."/>
            <person name="Ma J."/>
        </authorList>
    </citation>
    <scope>NUCLEOTIDE SEQUENCE [LARGE SCALE GENOMIC DNA]</scope>
    <source>
        <strain evidence="5">JCM 17688</strain>
    </source>
</reference>
<dbReference type="PROSITE" id="PS51257">
    <property type="entry name" value="PROKAR_LIPOPROTEIN"/>
    <property type="match status" value="1"/>
</dbReference>
<dbReference type="SUPFAM" id="SSF55347">
    <property type="entry name" value="Glyceraldehyde-3-phosphate dehydrogenase-like, C-terminal domain"/>
    <property type="match status" value="1"/>
</dbReference>
<keyword evidence="5" id="KW-1185">Reference proteome</keyword>
<dbReference type="Pfam" id="PF22725">
    <property type="entry name" value="GFO_IDH_MocA_C3"/>
    <property type="match status" value="1"/>
</dbReference>
<organism evidence="4 5">
    <name type="scientific">Tsukamurella soli</name>
    <dbReference type="NCBI Taxonomy" id="644556"/>
    <lineage>
        <taxon>Bacteria</taxon>
        <taxon>Bacillati</taxon>
        <taxon>Actinomycetota</taxon>
        <taxon>Actinomycetes</taxon>
        <taxon>Mycobacteriales</taxon>
        <taxon>Tsukamurellaceae</taxon>
        <taxon>Tsukamurella</taxon>
    </lineage>
</organism>
<dbReference type="Gene3D" id="3.40.50.720">
    <property type="entry name" value="NAD(P)-binding Rossmann-like Domain"/>
    <property type="match status" value="1"/>
</dbReference>
<proteinExistence type="predicted"/>